<evidence type="ECO:0008006" key="2">
    <source>
        <dbReference type="Google" id="ProtNLM"/>
    </source>
</evidence>
<dbReference type="EMBL" id="KV417500">
    <property type="protein sequence ID" value="KZP29064.1"/>
    <property type="molecule type" value="Genomic_DNA"/>
</dbReference>
<accession>A0A166S6E2</accession>
<proteinExistence type="predicted"/>
<evidence type="ECO:0000313" key="1">
    <source>
        <dbReference type="EMBL" id="KZP29064.1"/>
    </source>
</evidence>
<organism evidence="1">
    <name type="scientific">Athelia psychrophila</name>
    <dbReference type="NCBI Taxonomy" id="1759441"/>
    <lineage>
        <taxon>Eukaryota</taxon>
        <taxon>Fungi</taxon>
        <taxon>Dikarya</taxon>
        <taxon>Basidiomycota</taxon>
        <taxon>Agaricomycotina</taxon>
        <taxon>Agaricomycetes</taxon>
        <taxon>Agaricomycetidae</taxon>
        <taxon>Atheliales</taxon>
        <taxon>Atheliaceae</taxon>
        <taxon>Athelia</taxon>
    </lineage>
</organism>
<sequence length="268" mass="29527">MLATSFDVQILGQLTKQSPCREADHFIIVYVDGNEVLRSDKVPREPPPQWKEQKRLRFDLSSTIRIVVYRRSLSLKRVPLKKNFVAEYNVDRNLVDMAGHKVGPRMSIQLDLEVESHIDFMKTVDEDVARLTTVKGADAADTVTTIAGNFATVLQKIIPIVDDLASAHPLPNAAWIVLSSAYKILQSQVHEDGTVGNMVESLREMAGAASSCPNLPKIGGTMDVIDEIGRCSLEAARIVHDYAAPSIRGKASIAARTAKHQLSDMPSR</sequence>
<feature type="non-terminal residue" evidence="1">
    <location>
        <position position="1"/>
    </location>
</feature>
<gene>
    <name evidence="1" type="ORF">FIBSPDRAFT_927159</name>
</gene>
<protein>
    <recommendedName>
        <fullName evidence="2">C2 domain-containing protein</fullName>
    </recommendedName>
</protein>
<dbReference type="AlphaFoldDB" id="A0A166S6E2"/>
<reference evidence="1" key="1">
    <citation type="journal article" date="2016" name="Mol. Biol. Evol.">
        <title>Comparative Genomics of Early-Diverging Mushroom-Forming Fungi Provides Insights into the Origins of Lignocellulose Decay Capabilities.</title>
        <authorList>
            <person name="Nagy L.G."/>
            <person name="Riley R."/>
            <person name="Tritt A."/>
            <person name="Adam C."/>
            <person name="Daum C."/>
            <person name="Floudas D."/>
            <person name="Sun H."/>
            <person name="Yadav J.S."/>
            <person name="Pangilinan J."/>
            <person name="Larsson K.H."/>
            <person name="Matsuura K."/>
            <person name="Barry K."/>
            <person name="Labutti K."/>
            <person name="Kuo R."/>
            <person name="Ohm R.A."/>
            <person name="Bhattacharya S.S."/>
            <person name="Shirouzu T."/>
            <person name="Yoshinaga Y."/>
            <person name="Martin F.M."/>
            <person name="Grigoriev I.V."/>
            <person name="Hibbett D.S."/>
        </authorList>
    </citation>
    <scope>NUCLEOTIDE SEQUENCE [LARGE SCALE GENOMIC DNA]</scope>
    <source>
        <strain evidence="1">CBS 109695</strain>
    </source>
</reference>
<name>A0A166S6E2_9AGAM</name>
<dbReference type="OrthoDB" id="163438at2759"/>